<keyword evidence="1" id="KW-0547">Nucleotide-binding</keyword>
<dbReference type="InterPro" id="IPR014016">
    <property type="entry name" value="UvrD-like_ATP-bd"/>
</dbReference>
<organism evidence="7 8">
    <name type="scientific">Nematostella vectensis</name>
    <name type="common">Starlet sea anemone</name>
    <dbReference type="NCBI Taxonomy" id="45351"/>
    <lineage>
        <taxon>Eukaryota</taxon>
        <taxon>Metazoa</taxon>
        <taxon>Cnidaria</taxon>
        <taxon>Anthozoa</taxon>
        <taxon>Hexacorallia</taxon>
        <taxon>Actiniaria</taxon>
        <taxon>Edwardsiidae</taxon>
        <taxon>Nematostella</taxon>
    </lineage>
</organism>
<evidence type="ECO:0000256" key="1">
    <source>
        <dbReference type="ARBA" id="ARBA00022741"/>
    </source>
</evidence>
<feature type="region of interest" description="Disordered" evidence="5">
    <location>
        <begin position="293"/>
        <end position="345"/>
    </location>
</feature>
<evidence type="ECO:0000256" key="5">
    <source>
        <dbReference type="SAM" id="MobiDB-lite"/>
    </source>
</evidence>
<evidence type="ECO:0000256" key="3">
    <source>
        <dbReference type="ARBA" id="ARBA00022806"/>
    </source>
</evidence>
<proteinExistence type="predicted"/>
<dbReference type="GO" id="GO:0004386">
    <property type="term" value="F:helicase activity"/>
    <property type="evidence" value="ECO:0007669"/>
    <property type="project" value="UniProtKB-KW"/>
</dbReference>
<dbReference type="InParanoid" id="A7RFU7"/>
<feature type="compositionally biased region" description="Basic and acidic residues" evidence="5">
    <location>
        <begin position="325"/>
        <end position="338"/>
    </location>
</feature>
<evidence type="ECO:0000256" key="4">
    <source>
        <dbReference type="ARBA" id="ARBA00022840"/>
    </source>
</evidence>
<dbReference type="InterPro" id="IPR039904">
    <property type="entry name" value="TRANK1"/>
</dbReference>
<dbReference type="InterPro" id="IPR013986">
    <property type="entry name" value="DExx_box_DNA_helicase_dom_sf"/>
</dbReference>
<gene>
    <name evidence="7" type="ORF">NEMVEDRAFT_v1g79745</name>
</gene>
<keyword evidence="4" id="KW-0067">ATP-binding</keyword>
<reference evidence="7 8" key="1">
    <citation type="journal article" date="2007" name="Science">
        <title>Sea anemone genome reveals ancestral eumetazoan gene repertoire and genomic organization.</title>
        <authorList>
            <person name="Putnam N.H."/>
            <person name="Srivastava M."/>
            <person name="Hellsten U."/>
            <person name="Dirks B."/>
            <person name="Chapman J."/>
            <person name="Salamov A."/>
            <person name="Terry A."/>
            <person name="Shapiro H."/>
            <person name="Lindquist E."/>
            <person name="Kapitonov V.V."/>
            <person name="Jurka J."/>
            <person name="Genikhovich G."/>
            <person name="Grigoriev I.V."/>
            <person name="Lucas S.M."/>
            <person name="Steele R.E."/>
            <person name="Finnerty J.R."/>
            <person name="Technau U."/>
            <person name="Martindale M.Q."/>
            <person name="Rokhsar D.S."/>
        </authorList>
    </citation>
    <scope>NUCLEOTIDE SEQUENCE [LARGE SCALE GENOMIC DNA]</scope>
    <source>
        <strain evidence="8">CH2 X CH6</strain>
    </source>
</reference>
<feature type="non-terminal residue" evidence="7">
    <location>
        <position position="1"/>
    </location>
</feature>
<dbReference type="EMBL" id="DS469508">
    <property type="protein sequence ID" value="EDO49666.1"/>
    <property type="molecule type" value="Genomic_DNA"/>
</dbReference>
<dbReference type="Proteomes" id="UP000001593">
    <property type="component" value="Unassembled WGS sequence"/>
</dbReference>
<dbReference type="AlphaFoldDB" id="A7RFU7"/>
<dbReference type="Pfam" id="PF00580">
    <property type="entry name" value="UvrD-helicase"/>
    <property type="match status" value="1"/>
</dbReference>
<keyword evidence="8" id="KW-1185">Reference proteome</keyword>
<dbReference type="GO" id="GO:0016787">
    <property type="term" value="F:hydrolase activity"/>
    <property type="evidence" value="ECO:0007669"/>
    <property type="project" value="UniProtKB-KW"/>
</dbReference>
<accession>A7RFU7</accession>
<dbReference type="PANTHER" id="PTHR21529:SF4">
    <property type="entry name" value="TPR AND ANKYRIN REPEAT-CONTAINING PROTEIN 1"/>
    <property type="match status" value="1"/>
</dbReference>
<dbReference type="GO" id="GO:0005524">
    <property type="term" value="F:ATP binding"/>
    <property type="evidence" value="ECO:0007669"/>
    <property type="project" value="UniProtKB-KW"/>
</dbReference>
<dbReference type="Gene3D" id="1.10.10.160">
    <property type="match status" value="1"/>
</dbReference>
<dbReference type="Gene3D" id="3.40.50.300">
    <property type="entry name" value="P-loop containing nucleotide triphosphate hydrolases"/>
    <property type="match status" value="1"/>
</dbReference>
<dbReference type="eggNOG" id="ENOG502QQZC">
    <property type="taxonomic scope" value="Eukaryota"/>
</dbReference>
<dbReference type="PANTHER" id="PTHR21529">
    <property type="entry name" value="MAMMARY TURMOR VIRUS RECEPTOR HOMOLOG 1, 2 MTVR1, 2"/>
    <property type="match status" value="1"/>
</dbReference>
<dbReference type="STRING" id="45351.A7RFU7"/>
<evidence type="ECO:0000259" key="6">
    <source>
        <dbReference type="Pfam" id="PF00580"/>
    </source>
</evidence>
<dbReference type="SUPFAM" id="SSF52540">
    <property type="entry name" value="P-loop containing nucleoside triphosphate hydrolases"/>
    <property type="match status" value="1"/>
</dbReference>
<dbReference type="PhylomeDB" id="A7RFU7"/>
<feature type="domain" description="UvrD-like helicase ATP-binding" evidence="6">
    <location>
        <begin position="556"/>
        <end position="650"/>
    </location>
</feature>
<evidence type="ECO:0000313" key="7">
    <source>
        <dbReference type="EMBL" id="EDO49666.1"/>
    </source>
</evidence>
<feature type="compositionally biased region" description="Basic and acidic residues" evidence="5">
    <location>
        <begin position="305"/>
        <end position="314"/>
    </location>
</feature>
<dbReference type="HOGENOM" id="CLU_004515_0_0_1"/>
<name>A7RFU7_NEMVE</name>
<feature type="compositionally biased region" description="Acidic residues" evidence="5">
    <location>
        <begin position="315"/>
        <end position="324"/>
    </location>
</feature>
<protein>
    <recommendedName>
        <fullName evidence="6">UvrD-like helicase ATP-binding domain-containing protein</fullName>
    </recommendedName>
</protein>
<keyword evidence="2" id="KW-0378">Hydrolase</keyword>
<dbReference type="InterPro" id="IPR027417">
    <property type="entry name" value="P-loop_NTPase"/>
</dbReference>
<sequence length="746" mass="85414">LPWEVDCTDVFWKVLQSNEIALDTKRMIISKICMLAQGRWTKKLCRRIDGSPREQGMFLFKARAAKAAWIIWELSVAFSARCSDDREMRGQDGTHSGRVYTEIIRVWDVATDYRSIDGKVERIVKSHNRGLNCMVKKELQGFKKSLYKPVGEGERLPNFFTEVSESVDELVGERSGTCSSMKLFVPPASPNDQEYHILKFYAFSSALVNSVLQMAITGRMDFPFRVTELEHRIINLRPNPPRSVILLGRSGTGKTTCCLYRLWNEFRSYWEKAVSAGPHIPKMLEFIQKENGSAAVSNEEEMKEEETHDEKPEENPEVPEVNEEDFIRAADARRRGEDGDTEELDGEEKYEHLHQVFVTKNAVLCTEVRKNFKELTRACSAAQEHVQGEDNPLPYRITDMEETAWPLFVNSRTLLLMLDASLDGKEFFPRAEDGSLVRKITGWGEGEAHMNAIIEEVDSDTEDEEQGNLPEEQNDNARGRANFDPRREVTYGVFANELWTKICKGNKVVFHPTLLWMEIRSFIKGSVEALHSEKGYLTLEEYHSIGRKRAPNFPADRSEVYALFRVYQRMKSTLGMFDEADIVHNLFTRLQQVGPPDWSIHRIYVDETQDFTQAELSLLIRCSRDPNGLFFTGDTAQSIMRGIAFRFSDLKSLFYYAQQSYHSVGIQSGVRVPDQLYQLTHNYRSHAGILKLASCVVDLLVYFFPDSFDRLRKDQGLFDGNAFTLGPKPVLLESCSFSDLAMILQG</sequence>
<feature type="non-terminal residue" evidence="7">
    <location>
        <position position="746"/>
    </location>
</feature>
<evidence type="ECO:0000256" key="2">
    <source>
        <dbReference type="ARBA" id="ARBA00022801"/>
    </source>
</evidence>
<keyword evidence="3" id="KW-0347">Helicase</keyword>
<dbReference type="OMA" id="HEVEMLC"/>
<evidence type="ECO:0000313" key="8">
    <source>
        <dbReference type="Proteomes" id="UP000001593"/>
    </source>
</evidence>
<feature type="region of interest" description="Disordered" evidence="5">
    <location>
        <begin position="458"/>
        <end position="482"/>
    </location>
</feature>